<reference evidence="5" key="1">
    <citation type="submission" date="2020-07" db="EMBL/GenBank/DDBJ databases">
        <title>Huge and variable diversity of episymbiotic CPR bacteria and DPANN archaea in groundwater ecosystems.</title>
        <authorList>
            <person name="He C.Y."/>
            <person name="Keren R."/>
            <person name="Whittaker M."/>
            <person name="Farag I.F."/>
            <person name="Doudna J."/>
            <person name="Cate J.H.D."/>
            <person name="Banfield J.F."/>
        </authorList>
    </citation>
    <scope>NUCLEOTIDE SEQUENCE</scope>
    <source>
        <strain evidence="5">NC_groundwater_1664_Pr3_B-0.1um_52_9</strain>
    </source>
</reference>
<feature type="domain" description="4Fe-4S ferredoxin-type" evidence="4">
    <location>
        <begin position="1"/>
        <end position="28"/>
    </location>
</feature>
<dbReference type="AlphaFoldDB" id="A0A9D6Z2J1"/>
<dbReference type="Proteomes" id="UP000807825">
    <property type="component" value="Unassembled WGS sequence"/>
</dbReference>
<dbReference type="InterPro" id="IPR017900">
    <property type="entry name" value="4Fe4S_Fe_S_CS"/>
</dbReference>
<organism evidence="5 6">
    <name type="scientific">Desulfomonile tiedjei</name>
    <dbReference type="NCBI Taxonomy" id="2358"/>
    <lineage>
        <taxon>Bacteria</taxon>
        <taxon>Pseudomonadati</taxon>
        <taxon>Thermodesulfobacteriota</taxon>
        <taxon>Desulfomonilia</taxon>
        <taxon>Desulfomonilales</taxon>
        <taxon>Desulfomonilaceae</taxon>
        <taxon>Desulfomonile</taxon>
    </lineage>
</organism>
<evidence type="ECO:0000256" key="1">
    <source>
        <dbReference type="ARBA" id="ARBA00022723"/>
    </source>
</evidence>
<dbReference type="PROSITE" id="PS51379">
    <property type="entry name" value="4FE4S_FER_2"/>
    <property type="match status" value="1"/>
</dbReference>
<name>A0A9D6Z2J1_9BACT</name>
<gene>
    <name evidence="5" type="ORF">HY912_04865</name>
</gene>
<proteinExistence type="predicted"/>
<evidence type="ECO:0000259" key="4">
    <source>
        <dbReference type="PROSITE" id="PS51379"/>
    </source>
</evidence>
<dbReference type="GO" id="GO:0051536">
    <property type="term" value="F:iron-sulfur cluster binding"/>
    <property type="evidence" value="ECO:0007669"/>
    <property type="project" value="UniProtKB-KW"/>
</dbReference>
<dbReference type="EMBL" id="JACRDE010000143">
    <property type="protein sequence ID" value="MBI5248805.1"/>
    <property type="molecule type" value="Genomic_DNA"/>
</dbReference>
<accession>A0A9D6Z2J1</accession>
<protein>
    <submittedName>
        <fullName evidence="5">4Fe-4S binding protein</fullName>
    </submittedName>
</protein>
<evidence type="ECO:0000313" key="6">
    <source>
        <dbReference type="Proteomes" id="UP000807825"/>
    </source>
</evidence>
<dbReference type="PROSITE" id="PS00198">
    <property type="entry name" value="4FE4S_FER_1"/>
    <property type="match status" value="1"/>
</dbReference>
<keyword evidence="1" id="KW-0479">Metal-binding</keyword>
<dbReference type="Pfam" id="PF00037">
    <property type="entry name" value="Fer4"/>
    <property type="match status" value="1"/>
</dbReference>
<keyword evidence="3" id="KW-0411">Iron-sulfur</keyword>
<dbReference type="SUPFAM" id="SSF54862">
    <property type="entry name" value="4Fe-4S ferredoxins"/>
    <property type="match status" value="1"/>
</dbReference>
<evidence type="ECO:0000256" key="2">
    <source>
        <dbReference type="ARBA" id="ARBA00023004"/>
    </source>
</evidence>
<dbReference type="GO" id="GO:0046872">
    <property type="term" value="F:metal ion binding"/>
    <property type="evidence" value="ECO:0007669"/>
    <property type="project" value="UniProtKB-KW"/>
</dbReference>
<dbReference type="InterPro" id="IPR017896">
    <property type="entry name" value="4Fe4S_Fe-S-bd"/>
</dbReference>
<evidence type="ECO:0000313" key="5">
    <source>
        <dbReference type="EMBL" id="MBI5248805.1"/>
    </source>
</evidence>
<dbReference type="Gene3D" id="3.30.70.20">
    <property type="match status" value="1"/>
</dbReference>
<keyword evidence="2" id="KW-0408">Iron</keyword>
<evidence type="ECO:0000256" key="3">
    <source>
        <dbReference type="ARBA" id="ARBA00023014"/>
    </source>
</evidence>
<sequence>MRIHEDRCWNCGICVKICPTGAMELRALPHRERLIWNNRGTAEPFMKSI</sequence>
<comment type="caution">
    <text evidence="5">The sequence shown here is derived from an EMBL/GenBank/DDBJ whole genome shotgun (WGS) entry which is preliminary data.</text>
</comment>